<gene>
    <name evidence="3" type="ORF">VP06_00005</name>
</gene>
<feature type="domain" description="YbaK/aminoacyl-tRNA synthetase-associated" evidence="2">
    <location>
        <begin position="25"/>
        <end position="151"/>
    </location>
</feature>
<sequence length="178" mass="18756">MSVATPQELFALLDELGIAHATVEHVPVHTVAESRDLKAGMPGGHSKNLFLKDKKGRLFLVVAEAEARIDLKRLHEPLGASGRLSFGSAELLYERLGVRPGSVTPFGLINDRDGTVAVILDAGLMAHDPVNFHPLHNGATTAVAPGGLIRFLDATGHPPRVMALPEPPGDAEAESAAS</sequence>
<dbReference type="Gene3D" id="3.90.960.10">
    <property type="entry name" value="YbaK/aminoacyl-tRNA synthetase-associated domain"/>
    <property type="match status" value="1"/>
</dbReference>
<organism evidence="3 4">
    <name type="scientific">Methylobacterium aquaticum</name>
    <dbReference type="NCBI Taxonomy" id="270351"/>
    <lineage>
        <taxon>Bacteria</taxon>
        <taxon>Pseudomonadati</taxon>
        <taxon>Pseudomonadota</taxon>
        <taxon>Alphaproteobacteria</taxon>
        <taxon>Hyphomicrobiales</taxon>
        <taxon>Methylobacteriaceae</taxon>
        <taxon>Methylobacterium</taxon>
    </lineage>
</organism>
<dbReference type="InterPro" id="IPR007214">
    <property type="entry name" value="YbaK/aa-tRNA-synth-assoc-dom"/>
</dbReference>
<dbReference type="PANTHER" id="PTHR31423:SF3">
    <property type="entry name" value="PROLYL-TRNA SYNTHETASE ASSOCIATED DOMAIN-CONTAINING PROTEIN 1-RELATED"/>
    <property type="match status" value="1"/>
</dbReference>
<dbReference type="Proteomes" id="UP000035929">
    <property type="component" value="Unassembled WGS sequence"/>
</dbReference>
<dbReference type="SUPFAM" id="SSF55826">
    <property type="entry name" value="YbaK/ProRS associated domain"/>
    <property type="match status" value="1"/>
</dbReference>
<dbReference type="GO" id="GO:0003677">
    <property type="term" value="F:DNA binding"/>
    <property type="evidence" value="ECO:0007669"/>
    <property type="project" value="UniProtKB-KW"/>
</dbReference>
<evidence type="ECO:0000313" key="4">
    <source>
        <dbReference type="Proteomes" id="UP000035929"/>
    </source>
</evidence>
<evidence type="ECO:0000256" key="1">
    <source>
        <dbReference type="ARBA" id="ARBA00010201"/>
    </source>
</evidence>
<protein>
    <submittedName>
        <fullName evidence="3">DNA-binding protein</fullName>
    </submittedName>
</protein>
<accession>A0A0J6VRW7</accession>
<dbReference type="OrthoDB" id="5145315at2"/>
<dbReference type="Pfam" id="PF04073">
    <property type="entry name" value="tRNA_edit"/>
    <property type="match status" value="1"/>
</dbReference>
<dbReference type="InterPro" id="IPR036754">
    <property type="entry name" value="YbaK/aa-tRNA-synt-asso_dom_sf"/>
</dbReference>
<dbReference type="RefSeq" id="WP_048461780.1">
    <property type="nucleotide sequence ID" value="NZ_JBNTQU010000016.1"/>
</dbReference>
<proteinExistence type="inferred from homology"/>
<comment type="similarity">
    <text evidence="1">Belongs to the PRORSD1 family.</text>
</comment>
<name>A0A0J6VRW7_9HYPH</name>
<dbReference type="PANTHER" id="PTHR31423">
    <property type="entry name" value="YBAK DOMAIN-CONTAINING PROTEIN"/>
    <property type="match status" value="1"/>
</dbReference>
<comment type="caution">
    <text evidence="3">The sequence shown here is derived from an EMBL/GenBank/DDBJ whole genome shotgun (WGS) entry which is preliminary data.</text>
</comment>
<dbReference type="CDD" id="cd04335">
    <property type="entry name" value="PrdX_deacylase"/>
    <property type="match status" value="1"/>
</dbReference>
<evidence type="ECO:0000259" key="2">
    <source>
        <dbReference type="Pfam" id="PF04073"/>
    </source>
</evidence>
<reference evidence="3 4" key="1">
    <citation type="submission" date="2015-03" db="EMBL/GenBank/DDBJ databases">
        <title>Genome sequencing of Methylobacterium aquaticum DSM16371 type strain.</title>
        <authorList>
            <person name="Chaudhry V."/>
            <person name="Patil P.B."/>
        </authorList>
    </citation>
    <scope>NUCLEOTIDE SEQUENCE [LARGE SCALE GENOMIC DNA]</scope>
    <source>
        <strain evidence="3 4">DSM 16371</strain>
    </source>
</reference>
<dbReference type="EMBL" id="LABX01000001">
    <property type="protein sequence ID" value="KMO41971.1"/>
    <property type="molecule type" value="Genomic_DNA"/>
</dbReference>
<dbReference type="FunFam" id="3.90.960.10:FF:000005">
    <property type="entry name" value="Putative prolyl-tRNA synthetase"/>
    <property type="match status" value="1"/>
</dbReference>
<evidence type="ECO:0000313" key="3">
    <source>
        <dbReference type="EMBL" id="KMO41971.1"/>
    </source>
</evidence>
<keyword evidence="3" id="KW-0238">DNA-binding</keyword>
<dbReference type="GO" id="GO:0002161">
    <property type="term" value="F:aminoacyl-tRNA deacylase activity"/>
    <property type="evidence" value="ECO:0007669"/>
    <property type="project" value="InterPro"/>
</dbReference>
<dbReference type="AlphaFoldDB" id="A0A0J6VRW7"/>
<dbReference type="PATRIC" id="fig|270351.6.peg.1"/>
<dbReference type="InterPro" id="IPR040285">
    <property type="entry name" value="ProX/PRXD1"/>
</dbReference>